<evidence type="ECO:0000313" key="2">
    <source>
        <dbReference type="Proteomes" id="UP000051952"/>
    </source>
</evidence>
<dbReference type="Proteomes" id="UP000051952">
    <property type="component" value="Unassembled WGS sequence"/>
</dbReference>
<accession>A0A0S4J023</accession>
<name>A0A0S4J023_BODSA</name>
<keyword evidence="1" id="KW-0812">Transmembrane</keyword>
<reference evidence="2" key="1">
    <citation type="submission" date="2015-09" db="EMBL/GenBank/DDBJ databases">
        <authorList>
            <consortium name="Pathogen Informatics"/>
        </authorList>
    </citation>
    <scope>NUCLEOTIDE SEQUENCE [LARGE SCALE GENOMIC DNA]</scope>
    <source>
        <strain evidence="2">Lake Konstanz</strain>
    </source>
</reference>
<evidence type="ECO:0000313" key="1">
    <source>
        <dbReference type="EMBL" id="CUG13576.1"/>
    </source>
</evidence>
<sequence length="294" mass="31988">MMIRVSIKLIVGGFIFVTALFGLACVTAPLALSIQDDATVLVFSAVTSATEDIQAQNSRQQWKMQLACTILQHAGTTRNFLDGNIWDFMDWGALVLSHVGRADITIASADGYAVRISTIDTSGLNMAPRSGYVFVTNSTSPGHFVDVGLFEWHTHSPANATSPWTRVNTTTQWVSLPSSKWLMSRNTTLTWSPIVAAPTTTFGDYEAKLVYGGLMHPSTRYAQQYIAIGAHGKSLAQYFRSLSASNKVHFMMVDTVTSAFIAGSFGDGSTRRVANLTTIMLPKLSDVSYQPLSL</sequence>
<proteinExistence type="predicted"/>
<protein>
    <submittedName>
        <fullName evidence="1">Transmembrane protein, putative</fullName>
    </submittedName>
</protein>
<dbReference type="AlphaFoldDB" id="A0A0S4J023"/>
<organism evidence="1 2">
    <name type="scientific">Bodo saltans</name>
    <name type="common">Flagellated protozoan</name>
    <dbReference type="NCBI Taxonomy" id="75058"/>
    <lineage>
        <taxon>Eukaryota</taxon>
        <taxon>Discoba</taxon>
        <taxon>Euglenozoa</taxon>
        <taxon>Kinetoplastea</taxon>
        <taxon>Metakinetoplastina</taxon>
        <taxon>Eubodonida</taxon>
        <taxon>Bodonidae</taxon>
        <taxon>Bodo</taxon>
    </lineage>
</organism>
<dbReference type="PROSITE" id="PS51257">
    <property type="entry name" value="PROKAR_LIPOPROTEIN"/>
    <property type="match status" value="1"/>
</dbReference>
<keyword evidence="2" id="KW-1185">Reference proteome</keyword>
<dbReference type="VEuPathDB" id="TriTrypDB:BSAL_05065"/>
<keyword evidence="1" id="KW-0472">Membrane</keyword>
<gene>
    <name evidence="1" type="ORF">BSAL_05065</name>
</gene>
<dbReference type="EMBL" id="CYKH01000670">
    <property type="protein sequence ID" value="CUG13576.1"/>
    <property type="molecule type" value="Genomic_DNA"/>
</dbReference>